<dbReference type="GO" id="GO:0000155">
    <property type="term" value="F:phosphorelay sensor kinase activity"/>
    <property type="evidence" value="ECO:0007669"/>
    <property type="project" value="InterPro"/>
</dbReference>
<dbReference type="PANTHER" id="PTHR43642">
    <property type="entry name" value="HYBRID SIGNAL TRANSDUCTION HISTIDINE KINASE G"/>
    <property type="match status" value="1"/>
</dbReference>
<dbReference type="InterPro" id="IPR005467">
    <property type="entry name" value="His_kinase_dom"/>
</dbReference>
<dbReference type="CDD" id="cd16922">
    <property type="entry name" value="HATPase_EvgS-ArcB-TorS-like"/>
    <property type="match status" value="1"/>
</dbReference>
<dbReference type="SMART" id="SM00388">
    <property type="entry name" value="HisKA"/>
    <property type="match status" value="1"/>
</dbReference>
<dbReference type="SMART" id="SM00387">
    <property type="entry name" value="HATPase_c"/>
    <property type="match status" value="1"/>
</dbReference>
<evidence type="ECO:0000259" key="17">
    <source>
        <dbReference type="PROSITE" id="PS50110"/>
    </source>
</evidence>
<dbReference type="Gene3D" id="1.10.510.10">
    <property type="entry name" value="Transferase(Phosphotransferase) domain 1"/>
    <property type="match status" value="1"/>
</dbReference>
<dbReference type="InterPro" id="IPR003018">
    <property type="entry name" value="GAF"/>
</dbReference>
<dbReference type="EMBL" id="JACJPW010000021">
    <property type="protein sequence ID" value="MBD2181527.1"/>
    <property type="molecule type" value="Genomic_DNA"/>
</dbReference>
<evidence type="ECO:0000256" key="10">
    <source>
        <dbReference type="ARBA" id="ARBA00064003"/>
    </source>
</evidence>
<keyword evidence="9" id="KW-0902">Two-component regulatory system</keyword>
<evidence type="ECO:0000256" key="2">
    <source>
        <dbReference type="ARBA" id="ARBA00006402"/>
    </source>
</evidence>
<evidence type="ECO:0000259" key="15">
    <source>
        <dbReference type="PROSITE" id="PS50011"/>
    </source>
</evidence>
<feature type="domain" description="Response regulatory" evidence="17">
    <location>
        <begin position="1819"/>
        <end position="1934"/>
    </location>
</feature>
<reference evidence="18" key="1">
    <citation type="journal article" date="2015" name="ISME J.">
        <title>Draft Genome Sequence of Streptomyces incarnatus NRRL8089, which Produces the Nucleoside Antibiotic Sinefungin.</title>
        <authorList>
            <person name="Oshima K."/>
            <person name="Hattori M."/>
            <person name="Shimizu H."/>
            <person name="Fukuda K."/>
            <person name="Nemoto M."/>
            <person name="Inagaki K."/>
            <person name="Tamura T."/>
        </authorList>
    </citation>
    <scope>NUCLEOTIDE SEQUENCE</scope>
    <source>
        <strain evidence="18">FACHB-1375</strain>
    </source>
</reference>
<dbReference type="Gene3D" id="3.30.565.10">
    <property type="entry name" value="Histidine kinase-like ATPase, C-terminal domain"/>
    <property type="match status" value="1"/>
</dbReference>
<dbReference type="FunFam" id="1.10.287.130:FF:000002">
    <property type="entry name" value="Two-component osmosensing histidine kinase"/>
    <property type="match status" value="1"/>
</dbReference>
<sequence>MSITIPGYKLSNIIHEGVNTVIYRAIKKPEETPAIVKLLKSEYPTLEEITRLRHEYKILQPLEIEGIVKVYSLENYGNGLAMILEDFGGESLKKILTTQKVPLIEFFNIAIQIVSTIADLHKNKVIHKDIKPHNILVNQENGQVKLIDFSISSRLSRQNQTVSNPRQLEGTLAYMSPEQTGRMNRSIDYRSDFYSLGVTFYEMLTGQLPFNTADILELIHCHIAQIPVAPDRVNPEIPRVVSDIVMKLLSKTAEERYQNALGLKADLEKCLTQLQTSGQIKNFIPAQLDLHSQFLIPQKLYGRDREVRTLLDAFERVSCGSTEIMLVSGYSGIGKTSVINEIQKPIVQQRGYFISGKFDQFKRNIPYYSLVQAFQDLLKQLLTESEEILASWKEKLLTALGDRGRVIINVIPELELIIGSQPNVPEVGLNESQNRFNRVFKQFVNVFATKEHPLVVFLDDLQWADSASLKLINLLVTDSESEYLLMIGAYRDNEVSSTHPLMLTLEEIEKTSAIVNQIILGPLDFSNVKELASETIRDRTERSQPLCELLFNKTQGNPFFLTQLLQTLYAEKLLTFDFSADMWRWDIGHIQAIGITDLNVVELIARNIQKLSPEAQQVLKLAACIGNRFNLDVLAVVNEKNQSETATDLWEALQAGLILPLSEAYKIPLVFDFSSVASGFEQLADDKRSLTISYKFLHDRVQQAAYSLIPEPDKKATHLKIGELLLKNTPADEIEENIFDIVNQLNVGVESITDREQKDELAKLNSIAGKKAKAATAYQPAVVYLNVGLRLLAQDSWKSQYDLTLAIYVEATQAEYLNLNFERAKNLSDIVLENAKNLLEKVQVYELLIDFYTSVNKLREGLDMALSVLKMLGVSLPANPTKLMISYELARTSLATGGRKRIEKLANLPEMTDAYKIAAMRILLKIFVCTYNVAPNLLPLITFKMIELCIKYGNSPSSPHAYSTYGMILCGAGNIDSGYQFGQLAVKLLAQMNARSLKPQVYMLVNTMISHWKDHLRETIEPLAEGAQSGLEVGSLEWASINAIHYCTHLFFVGEPLELVSKKQEPYLEIAVKLKHELAIPYGQVSRQLVLHLIGNPADKCKLKGQVFDEEEMLPYLQENKITATLFFVYLAKSLICYLFGEYSLSIEYAKAAETYEASVPGLIVVAQNNFYYSLALLALYMQSEKSQQKQYLSQLEVNQKRMKKWAFDSPVNFKHKYELVEAEKARVLGQNVKAIALYDRAIKGAKEQGYIQEEALANERAAEFYFSRGQEKIAKTYLIDAYYGYIRWGAKAKVKDLESRYPEILFYMVKRETSYVDLTPATFTTTAADSQVLDLATVMKAYQALSSEIVLSKLLTKLMKMTIENAGAQTGFLILEKEGKLLIEAQGQVDKNDVILGQSIPVDTSDRLPISVINYVSRTLENVVLSDASQSGSFTADSYIVKQKPKSILCATIVHQGKLIGIVYLENNLTAGAFTNERLNVLQLLSSQAAISIENARLYADLEAAKATLEVKVQERTLELQEKNVQLQQEICDRQKAEEAAKAASLAKSEFLANMSHELRTPLNGILGYTQILKREQNLNDEQKDDLNIISKCGEHLLALINDILDLSKIEARKMELYFSNFHFPQFLENIAEICRIRAEQKGISLLYEPLSPLPVGIRADEKRLRQVLMNLLGNAVKFTEKGGVTFKVGIIGKGLSVMGNGENTDSLAMANYESPITKIRFQVEDSGIGMAPEQLEEIFLPFHQVGDRDRKVEGTGLGLAISRQFVQMMGGDIKVKSSLGEGSVFYFDLDLPEVSEWSNASQGEEGNIIGFKGAKRKILVADDKTENRLILVKMLAPLGFEIVEAIDGQDCLNKAHEIQPDCILMDLMMPALSGLEVTRRLRKLSDFKVVVIATSASVFDFDIQKSFQAGCNDFLPKPIRIDQLLEKLRVHLGLEWVYEESKSENNSQQAGRGTPFGNGVASQQSIVAPSAPEIAILLDFAMMGDLRGIIEQCDRLDRIDKQWLSFTSHLRQLAKNFEEKKILEFVNQYRGKNERLPE</sequence>
<dbReference type="CDD" id="cd17546">
    <property type="entry name" value="REC_hyHK_CKI1_RcsC-like"/>
    <property type="match status" value="1"/>
</dbReference>
<dbReference type="InterPro" id="IPR053159">
    <property type="entry name" value="Hybrid_Histidine_Kinase"/>
</dbReference>
<evidence type="ECO:0000256" key="9">
    <source>
        <dbReference type="ARBA" id="ARBA00023012"/>
    </source>
</evidence>
<evidence type="ECO:0000256" key="1">
    <source>
        <dbReference type="ARBA" id="ARBA00000085"/>
    </source>
</evidence>
<feature type="domain" description="Histidine kinase" evidence="16">
    <location>
        <begin position="1555"/>
        <end position="1795"/>
    </location>
</feature>
<evidence type="ECO:0000313" key="18">
    <source>
        <dbReference type="EMBL" id="MBD2181527.1"/>
    </source>
</evidence>
<evidence type="ECO:0000256" key="7">
    <source>
        <dbReference type="ARBA" id="ARBA00022777"/>
    </source>
</evidence>
<dbReference type="Pfam" id="PF01590">
    <property type="entry name" value="GAF"/>
    <property type="match status" value="1"/>
</dbReference>
<evidence type="ECO:0000313" key="19">
    <source>
        <dbReference type="Proteomes" id="UP000641646"/>
    </source>
</evidence>
<dbReference type="PROSITE" id="PS50011">
    <property type="entry name" value="PROTEIN_KINASE_DOM"/>
    <property type="match status" value="1"/>
</dbReference>
<dbReference type="Pfam" id="PF13191">
    <property type="entry name" value="AAA_16"/>
    <property type="match status" value="1"/>
</dbReference>
<proteinExistence type="inferred from homology"/>
<evidence type="ECO:0000256" key="14">
    <source>
        <dbReference type="SAM" id="Coils"/>
    </source>
</evidence>
<dbReference type="PROSITE" id="PS50110">
    <property type="entry name" value="RESPONSE_REGULATORY"/>
    <property type="match status" value="1"/>
</dbReference>
<dbReference type="Gene3D" id="1.10.287.130">
    <property type="match status" value="1"/>
</dbReference>
<keyword evidence="4 13" id="KW-0597">Phosphoprotein</keyword>
<dbReference type="PRINTS" id="PR00344">
    <property type="entry name" value="BCTRLSENSOR"/>
</dbReference>
<keyword evidence="6" id="KW-0547">Nucleotide-binding</keyword>
<dbReference type="InterPro" id="IPR029016">
    <property type="entry name" value="GAF-like_dom_sf"/>
</dbReference>
<feature type="modified residue" description="4-aspartylphosphate" evidence="13">
    <location>
        <position position="1868"/>
    </location>
</feature>
<evidence type="ECO:0000256" key="4">
    <source>
        <dbReference type="ARBA" id="ARBA00022553"/>
    </source>
</evidence>
<dbReference type="SUPFAM" id="SSF47384">
    <property type="entry name" value="Homodimeric domain of signal transducing histidine kinase"/>
    <property type="match status" value="1"/>
</dbReference>
<dbReference type="InterPro" id="IPR000719">
    <property type="entry name" value="Prot_kinase_dom"/>
</dbReference>
<dbReference type="InterPro" id="IPR003594">
    <property type="entry name" value="HATPase_dom"/>
</dbReference>
<dbReference type="InterPro" id="IPR011009">
    <property type="entry name" value="Kinase-like_dom_sf"/>
</dbReference>
<dbReference type="InterPro" id="IPR004358">
    <property type="entry name" value="Sig_transdc_His_kin-like_C"/>
</dbReference>
<dbReference type="InterPro" id="IPR008271">
    <property type="entry name" value="Ser/Thr_kinase_AS"/>
</dbReference>
<dbReference type="PANTHER" id="PTHR43642:SF1">
    <property type="entry name" value="HYBRID SIGNAL TRANSDUCTION HISTIDINE KINASE G"/>
    <property type="match status" value="1"/>
</dbReference>
<evidence type="ECO:0000256" key="8">
    <source>
        <dbReference type="ARBA" id="ARBA00022840"/>
    </source>
</evidence>
<keyword evidence="19" id="KW-1185">Reference proteome</keyword>
<dbReference type="SMART" id="SM00065">
    <property type="entry name" value="GAF"/>
    <property type="match status" value="1"/>
</dbReference>
<comment type="subunit">
    <text evidence="10">At low DSF concentrations, interacts with RpfF.</text>
</comment>
<dbReference type="SUPFAM" id="SSF52540">
    <property type="entry name" value="P-loop containing nucleoside triphosphate hydrolases"/>
    <property type="match status" value="1"/>
</dbReference>
<dbReference type="InterPro" id="IPR001789">
    <property type="entry name" value="Sig_transdc_resp-reg_receiver"/>
</dbReference>
<dbReference type="SUPFAM" id="SSF56112">
    <property type="entry name" value="Protein kinase-like (PK-like)"/>
    <property type="match status" value="1"/>
</dbReference>
<dbReference type="InterPro" id="IPR036890">
    <property type="entry name" value="HATPase_C_sf"/>
</dbReference>
<dbReference type="Pfam" id="PF00512">
    <property type="entry name" value="HisKA"/>
    <property type="match status" value="1"/>
</dbReference>
<keyword evidence="7" id="KW-0418">Kinase</keyword>
<name>A0A926VEL0_9CYAN</name>
<keyword evidence="14" id="KW-0175">Coiled coil</keyword>
<dbReference type="SMART" id="SM00448">
    <property type="entry name" value="REC"/>
    <property type="match status" value="1"/>
</dbReference>
<dbReference type="Pfam" id="PF00072">
    <property type="entry name" value="Response_reg"/>
    <property type="match status" value="1"/>
</dbReference>
<reference evidence="18" key="2">
    <citation type="submission" date="2020-08" db="EMBL/GenBank/DDBJ databases">
        <authorList>
            <person name="Chen M."/>
            <person name="Teng W."/>
            <person name="Zhao L."/>
            <person name="Hu C."/>
            <person name="Zhou Y."/>
            <person name="Han B."/>
            <person name="Song L."/>
            <person name="Shu W."/>
        </authorList>
    </citation>
    <scope>NUCLEOTIDE SEQUENCE</scope>
    <source>
        <strain evidence="18">FACHB-1375</strain>
    </source>
</reference>
<comment type="catalytic activity">
    <reaction evidence="1">
        <text>ATP + protein L-histidine = ADP + protein N-phospho-L-histidine.</text>
        <dbReference type="EC" id="2.7.13.3"/>
    </reaction>
</comment>
<comment type="caution">
    <text evidence="18">The sequence shown here is derived from an EMBL/GenBank/DDBJ whole genome shotgun (WGS) entry which is preliminary data.</text>
</comment>
<feature type="domain" description="Protein kinase" evidence="15">
    <location>
        <begin position="8"/>
        <end position="271"/>
    </location>
</feature>
<evidence type="ECO:0000256" key="11">
    <source>
        <dbReference type="ARBA" id="ARBA00068150"/>
    </source>
</evidence>
<dbReference type="CDD" id="cd14014">
    <property type="entry name" value="STKc_PknB_like"/>
    <property type="match status" value="1"/>
</dbReference>
<dbReference type="Gene3D" id="3.40.50.2300">
    <property type="match status" value="1"/>
</dbReference>
<dbReference type="SUPFAM" id="SSF55781">
    <property type="entry name" value="GAF domain-like"/>
    <property type="match status" value="1"/>
</dbReference>
<dbReference type="InterPro" id="IPR003661">
    <property type="entry name" value="HisK_dim/P_dom"/>
</dbReference>
<dbReference type="InterPro" id="IPR027417">
    <property type="entry name" value="P-loop_NTPase"/>
</dbReference>
<evidence type="ECO:0000259" key="16">
    <source>
        <dbReference type="PROSITE" id="PS50109"/>
    </source>
</evidence>
<evidence type="ECO:0000256" key="6">
    <source>
        <dbReference type="ARBA" id="ARBA00022741"/>
    </source>
</evidence>
<dbReference type="CDD" id="cd00082">
    <property type="entry name" value="HisKA"/>
    <property type="match status" value="1"/>
</dbReference>
<comment type="similarity">
    <text evidence="2">In the N-terminal section; belongs to the phytochrome family.</text>
</comment>
<protein>
    <recommendedName>
        <fullName evidence="12">Circadian input-output histidine kinase CikA</fullName>
        <ecNumber evidence="3">2.7.13.3</ecNumber>
    </recommendedName>
    <alternativeName>
        <fullName evidence="11">Sensory/regulatory protein RpfC</fullName>
    </alternativeName>
</protein>
<dbReference type="Pfam" id="PF00069">
    <property type="entry name" value="Pkinase"/>
    <property type="match status" value="1"/>
</dbReference>
<dbReference type="InterPro" id="IPR011006">
    <property type="entry name" value="CheY-like_superfamily"/>
</dbReference>
<organism evidence="18 19">
    <name type="scientific">Aerosakkonema funiforme FACHB-1375</name>
    <dbReference type="NCBI Taxonomy" id="2949571"/>
    <lineage>
        <taxon>Bacteria</taxon>
        <taxon>Bacillati</taxon>
        <taxon>Cyanobacteriota</taxon>
        <taxon>Cyanophyceae</taxon>
        <taxon>Oscillatoriophycideae</taxon>
        <taxon>Aerosakkonematales</taxon>
        <taxon>Aerosakkonemataceae</taxon>
        <taxon>Aerosakkonema</taxon>
    </lineage>
</organism>
<keyword evidence="5" id="KW-0808">Transferase</keyword>
<gene>
    <name evidence="18" type="ORF">H6G03_10465</name>
</gene>
<dbReference type="InterPro" id="IPR036097">
    <property type="entry name" value="HisK_dim/P_sf"/>
</dbReference>
<evidence type="ECO:0000256" key="3">
    <source>
        <dbReference type="ARBA" id="ARBA00012438"/>
    </source>
</evidence>
<dbReference type="PROSITE" id="PS50109">
    <property type="entry name" value="HIS_KIN"/>
    <property type="match status" value="1"/>
</dbReference>
<dbReference type="Proteomes" id="UP000641646">
    <property type="component" value="Unassembled WGS sequence"/>
</dbReference>
<dbReference type="SUPFAM" id="SSF52172">
    <property type="entry name" value="CheY-like"/>
    <property type="match status" value="1"/>
</dbReference>
<evidence type="ECO:0000256" key="12">
    <source>
        <dbReference type="ARBA" id="ARBA00074306"/>
    </source>
</evidence>
<dbReference type="Gene3D" id="3.40.50.300">
    <property type="entry name" value="P-loop containing nucleotide triphosphate hydrolases"/>
    <property type="match status" value="1"/>
</dbReference>
<dbReference type="SMART" id="SM00220">
    <property type="entry name" value="S_TKc"/>
    <property type="match status" value="1"/>
</dbReference>
<dbReference type="PROSITE" id="PS00108">
    <property type="entry name" value="PROTEIN_KINASE_ST"/>
    <property type="match status" value="1"/>
</dbReference>
<evidence type="ECO:0000256" key="13">
    <source>
        <dbReference type="PROSITE-ProRule" id="PRU00169"/>
    </source>
</evidence>
<dbReference type="FunFam" id="3.30.565.10:FF:000010">
    <property type="entry name" value="Sensor histidine kinase RcsC"/>
    <property type="match status" value="1"/>
</dbReference>
<evidence type="ECO:0000256" key="5">
    <source>
        <dbReference type="ARBA" id="ARBA00022679"/>
    </source>
</evidence>
<keyword evidence="8" id="KW-0067">ATP-binding</keyword>
<dbReference type="InterPro" id="IPR041664">
    <property type="entry name" value="AAA_16"/>
</dbReference>
<dbReference type="Gene3D" id="3.30.450.40">
    <property type="match status" value="1"/>
</dbReference>
<feature type="coiled-coil region" evidence="14">
    <location>
        <begin position="1505"/>
        <end position="1541"/>
    </location>
</feature>
<dbReference type="Pfam" id="PF02518">
    <property type="entry name" value="HATPase_c"/>
    <property type="match status" value="1"/>
</dbReference>
<dbReference type="EC" id="2.7.13.3" evidence="3"/>
<dbReference type="SUPFAM" id="SSF55874">
    <property type="entry name" value="ATPase domain of HSP90 chaperone/DNA topoisomerase II/histidine kinase"/>
    <property type="match status" value="1"/>
</dbReference>
<accession>A0A926VEL0</accession>
<dbReference type="GO" id="GO:0005524">
    <property type="term" value="F:ATP binding"/>
    <property type="evidence" value="ECO:0007669"/>
    <property type="project" value="UniProtKB-KW"/>
</dbReference>
<dbReference type="RefSeq" id="WP_190464332.1">
    <property type="nucleotide sequence ID" value="NZ_JACJPW010000021.1"/>
</dbReference>